<dbReference type="EMBL" id="DS989862">
    <property type="protein sequence ID" value="EDX72718.1"/>
    <property type="molecule type" value="Genomic_DNA"/>
</dbReference>
<gene>
    <name evidence="1" type="ORF">MC7420_4991</name>
</gene>
<proteinExistence type="predicted"/>
<dbReference type="AlphaFoldDB" id="B4VZ84"/>
<sequence length="49" mass="5773">MKFLYQGTKQECNHYRTLSDIRPRIVDAGLMNEHPVSLQLSLEFFSVMQ</sequence>
<organism evidence="1 2">
    <name type="scientific">Coleofasciculus chthonoplastes PCC 7420</name>
    <dbReference type="NCBI Taxonomy" id="118168"/>
    <lineage>
        <taxon>Bacteria</taxon>
        <taxon>Bacillati</taxon>
        <taxon>Cyanobacteriota</taxon>
        <taxon>Cyanophyceae</taxon>
        <taxon>Coleofasciculales</taxon>
        <taxon>Coleofasciculaceae</taxon>
        <taxon>Coleofasciculus</taxon>
    </lineage>
</organism>
<evidence type="ECO:0000313" key="1">
    <source>
        <dbReference type="EMBL" id="EDX72718.1"/>
    </source>
</evidence>
<dbReference type="Proteomes" id="UP000003835">
    <property type="component" value="Unassembled WGS sequence"/>
</dbReference>
<evidence type="ECO:0000313" key="2">
    <source>
        <dbReference type="Proteomes" id="UP000003835"/>
    </source>
</evidence>
<reference evidence="1 2" key="1">
    <citation type="submission" date="2008-07" db="EMBL/GenBank/DDBJ databases">
        <authorList>
            <person name="Tandeau de Marsac N."/>
            <person name="Ferriera S."/>
            <person name="Johnson J."/>
            <person name="Kravitz S."/>
            <person name="Beeson K."/>
            <person name="Sutton G."/>
            <person name="Rogers Y.-H."/>
            <person name="Friedman R."/>
            <person name="Frazier M."/>
            <person name="Venter J.C."/>
        </authorList>
    </citation>
    <scope>NUCLEOTIDE SEQUENCE [LARGE SCALE GENOMIC DNA]</scope>
    <source>
        <strain evidence="1 2">PCC 7420</strain>
    </source>
</reference>
<keyword evidence="2" id="KW-1185">Reference proteome</keyword>
<dbReference type="HOGENOM" id="CLU_3134443_0_0_3"/>
<name>B4VZ84_9CYAN</name>
<accession>B4VZ84</accession>
<protein>
    <submittedName>
        <fullName evidence="1">Uncharacterized protein</fullName>
    </submittedName>
</protein>